<protein>
    <submittedName>
        <fullName evidence="3">Uncharacterized protein</fullName>
    </submittedName>
</protein>
<keyword evidence="4" id="KW-1185">Reference proteome</keyword>
<feature type="chain" id="PRO_5046432355" evidence="2">
    <location>
        <begin position="23"/>
        <end position="127"/>
    </location>
</feature>
<dbReference type="RefSeq" id="WP_310328794.1">
    <property type="nucleotide sequence ID" value="NZ_JAVDXV010000004.1"/>
</dbReference>
<evidence type="ECO:0000256" key="2">
    <source>
        <dbReference type="SAM" id="SignalP"/>
    </source>
</evidence>
<dbReference type="Proteomes" id="UP001180825">
    <property type="component" value="Unassembled WGS sequence"/>
</dbReference>
<reference evidence="3 4" key="1">
    <citation type="submission" date="2023-07" db="EMBL/GenBank/DDBJ databases">
        <title>Sorghum-associated microbial communities from plants grown in Nebraska, USA.</title>
        <authorList>
            <person name="Schachtman D."/>
        </authorList>
    </citation>
    <scope>NUCLEOTIDE SEQUENCE [LARGE SCALE GENOMIC DNA]</scope>
    <source>
        <strain evidence="3 4">BE316</strain>
    </source>
</reference>
<gene>
    <name evidence="3" type="ORF">J2X21_002445</name>
</gene>
<evidence type="ECO:0000313" key="3">
    <source>
        <dbReference type="EMBL" id="MDR7333311.1"/>
    </source>
</evidence>
<sequence>MKLALTLLVGGWLAAASGAACAQAAAASAPATAASKTVPARNPVLTAAENAKEPGVQRPDERVIPQISVPLRSRQSTILAAAAASVPAGRASGVVNDAAARCLASSGSEKAACERDAAASRPAQPKR</sequence>
<proteinExistence type="predicted"/>
<keyword evidence="2" id="KW-0732">Signal</keyword>
<comment type="caution">
    <text evidence="3">The sequence shown here is derived from an EMBL/GenBank/DDBJ whole genome shotgun (WGS) entry which is preliminary data.</text>
</comment>
<feature type="signal peptide" evidence="2">
    <location>
        <begin position="1"/>
        <end position="22"/>
    </location>
</feature>
<dbReference type="EMBL" id="JAVDXV010000004">
    <property type="protein sequence ID" value="MDR7333311.1"/>
    <property type="molecule type" value="Genomic_DNA"/>
</dbReference>
<dbReference type="PROSITE" id="PS51257">
    <property type="entry name" value="PROKAR_LIPOPROTEIN"/>
    <property type="match status" value="1"/>
</dbReference>
<feature type="region of interest" description="Disordered" evidence="1">
    <location>
        <begin position="105"/>
        <end position="127"/>
    </location>
</feature>
<evidence type="ECO:0000313" key="4">
    <source>
        <dbReference type="Proteomes" id="UP001180825"/>
    </source>
</evidence>
<accession>A0ABU2A7Z5</accession>
<organism evidence="3 4">
    <name type="scientific">Roseateles asaccharophilus</name>
    <dbReference type="NCBI Taxonomy" id="582607"/>
    <lineage>
        <taxon>Bacteria</taxon>
        <taxon>Pseudomonadati</taxon>
        <taxon>Pseudomonadota</taxon>
        <taxon>Betaproteobacteria</taxon>
        <taxon>Burkholderiales</taxon>
        <taxon>Sphaerotilaceae</taxon>
        <taxon>Roseateles</taxon>
    </lineage>
</organism>
<name>A0ABU2A7Z5_9BURK</name>
<evidence type="ECO:0000256" key="1">
    <source>
        <dbReference type="SAM" id="MobiDB-lite"/>
    </source>
</evidence>